<dbReference type="EC" id="1.5.1.34" evidence="5"/>
<feature type="domain" description="Nitroreductase" evidence="4">
    <location>
        <begin position="9"/>
        <end position="193"/>
    </location>
</feature>
<comment type="similarity">
    <text evidence="1">Belongs to the nitroreductase family.</text>
</comment>
<sequence length="217" mass="24301">MNITETMQTRYSTKVFDAQRTIPQDKIDQLISALRLSPSSVNSQPWHFIVAATAAGKRRLTRGTQGVFQANERKILDASHVVLFCARTSVEDDYLQHLLETEDADGRFEQDEQKTMTHQIRSMFVGLHRDTFDDVQHWSEKQVYLNMGGLLLGAASLGIDAVPIEGIDTAALNDEFNLTQNGFTAVAAVALGYRHQDDFNASLPKSRLPEAELFTMI</sequence>
<keyword evidence="3 5" id="KW-0560">Oxidoreductase</keyword>
<dbReference type="CDD" id="cd02149">
    <property type="entry name" value="NfsB-like"/>
    <property type="match status" value="1"/>
</dbReference>
<reference evidence="5 6" key="1">
    <citation type="submission" date="2021-06" db="EMBL/GenBank/DDBJ databases">
        <title>Bacterium isolated from marine sediment.</title>
        <authorList>
            <person name="Zhu K.-L."/>
            <person name="Du Z.-J."/>
            <person name="Liang Q.-Y."/>
        </authorList>
    </citation>
    <scope>NUCLEOTIDE SEQUENCE [LARGE SCALE GENOMIC DNA]</scope>
    <source>
        <strain evidence="5 6">A346</strain>
    </source>
</reference>
<evidence type="ECO:0000313" key="6">
    <source>
        <dbReference type="Proteomes" id="UP000755551"/>
    </source>
</evidence>
<dbReference type="NCBIfam" id="NF008275">
    <property type="entry name" value="PRK11053.1"/>
    <property type="match status" value="1"/>
</dbReference>
<proteinExistence type="inferred from homology"/>
<name>A0ABS6M745_9GAMM</name>
<dbReference type="InterPro" id="IPR029479">
    <property type="entry name" value="Nitroreductase"/>
</dbReference>
<dbReference type="Proteomes" id="UP000755551">
    <property type="component" value="Unassembled WGS sequence"/>
</dbReference>
<dbReference type="PANTHER" id="PTHR43673">
    <property type="entry name" value="NAD(P)H NITROREDUCTASE YDGI-RELATED"/>
    <property type="match status" value="1"/>
</dbReference>
<protein>
    <submittedName>
        <fullName evidence="5">Oxygen-insensitive NAD(P)H nitroreductase</fullName>
        <ecNumber evidence="5">1.5.1.34</ecNumber>
    </submittedName>
</protein>
<keyword evidence="6" id="KW-1185">Reference proteome</keyword>
<evidence type="ECO:0000256" key="2">
    <source>
        <dbReference type="ARBA" id="ARBA00022857"/>
    </source>
</evidence>
<dbReference type="EMBL" id="JAHQZT010000002">
    <property type="protein sequence ID" value="MBV0932113.1"/>
    <property type="molecule type" value="Genomic_DNA"/>
</dbReference>
<gene>
    <name evidence="5" type="primary">nfsB</name>
    <name evidence="5" type="ORF">KTN04_02015</name>
</gene>
<evidence type="ECO:0000313" key="5">
    <source>
        <dbReference type="EMBL" id="MBV0932113.1"/>
    </source>
</evidence>
<dbReference type="Pfam" id="PF00881">
    <property type="entry name" value="Nitroreductase"/>
    <property type="match status" value="1"/>
</dbReference>
<keyword evidence="2" id="KW-0521">NADP</keyword>
<dbReference type="PANTHER" id="PTHR43673:SF10">
    <property type="entry name" value="NADH DEHYDROGENASE_NAD(P)H NITROREDUCTASE XCC3605-RELATED"/>
    <property type="match status" value="1"/>
</dbReference>
<evidence type="ECO:0000259" key="4">
    <source>
        <dbReference type="Pfam" id="PF00881"/>
    </source>
</evidence>
<dbReference type="RefSeq" id="WP_217333540.1">
    <property type="nucleotide sequence ID" value="NZ_JAHQZT010000002.1"/>
</dbReference>
<evidence type="ECO:0000256" key="3">
    <source>
        <dbReference type="ARBA" id="ARBA00023002"/>
    </source>
</evidence>
<organism evidence="5 6">
    <name type="scientific">Marinobacterium weihaiense</name>
    <dbReference type="NCBI Taxonomy" id="2851016"/>
    <lineage>
        <taxon>Bacteria</taxon>
        <taxon>Pseudomonadati</taxon>
        <taxon>Pseudomonadota</taxon>
        <taxon>Gammaproteobacteria</taxon>
        <taxon>Oceanospirillales</taxon>
        <taxon>Oceanospirillaceae</taxon>
        <taxon>Marinobacterium</taxon>
    </lineage>
</organism>
<dbReference type="InterPro" id="IPR033878">
    <property type="entry name" value="NfsB-like"/>
</dbReference>
<evidence type="ECO:0000256" key="1">
    <source>
        <dbReference type="ARBA" id="ARBA00007118"/>
    </source>
</evidence>
<dbReference type="GO" id="GO:0004155">
    <property type="term" value="F:6,7-dihydropteridine reductase activity"/>
    <property type="evidence" value="ECO:0007669"/>
    <property type="project" value="UniProtKB-EC"/>
</dbReference>
<comment type="caution">
    <text evidence="5">The sequence shown here is derived from an EMBL/GenBank/DDBJ whole genome shotgun (WGS) entry which is preliminary data.</text>
</comment>
<accession>A0ABS6M745</accession>